<evidence type="ECO:0000256" key="1">
    <source>
        <dbReference type="ARBA" id="ARBA00004613"/>
    </source>
</evidence>
<gene>
    <name evidence="3" type="primary">ltxA_7</name>
    <name evidence="3" type="ORF">ASD8599_01478</name>
</gene>
<dbReference type="InterPro" id="IPR050557">
    <property type="entry name" value="RTX_toxin/Mannuronan_C5-epim"/>
</dbReference>
<protein>
    <submittedName>
        <fullName evidence="3">Leukotoxin</fullName>
    </submittedName>
</protein>
<evidence type="ECO:0000313" key="4">
    <source>
        <dbReference type="Proteomes" id="UP000244880"/>
    </source>
</evidence>
<dbReference type="RefSeq" id="WP_108827904.1">
    <property type="nucleotide sequence ID" value="NZ_OMOR01000001.1"/>
</dbReference>
<keyword evidence="2" id="KW-0964">Secreted</keyword>
<dbReference type="InterPro" id="IPR001343">
    <property type="entry name" value="Hemolysn_Ca-bd"/>
</dbReference>
<dbReference type="InterPro" id="IPR018511">
    <property type="entry name" value="Hemolysin-typ_Ca-bd_CS"/>
</dbReference>
<dbReference type="PANTHER" id="PTHR38340:SF1">
    <property type="entry name" value="S-LAYER PROTEIN"/>
    <property type="match status" value="1"/>
</dbReference>
<evidence type="ECO:0000313" key="3">
    <source>
        <dbReference type="EMBL" id="SPH20738.1"/>
    </source>
</evidence>
<sequence length="351" mass="37507">MADRFFTDQATTGFTYVLSTYLDAATGTEFFYQMRFSGSDFEFGEARTPVDGLYNQISFELEYTEPNGGDTVLQPVLQYTGPTQDLSDLFDQYDTPAIGMSYMLLALVSLTTGRLPGDAGVSILANAPGGQTSGTRNNDVINVSDDNSWFSAGWGDDYMVATGGPVRFKGQAGDDHLIGADGHDILRGGSGHDSIEGQAGDDKIYGQSGNDALRGGAGDDWVLGGSGRDYLIAGAGRDQLSGGTGADMFIFNIATEDTALSAHNIEDGRNVVRDFDFAEDVLRFGVGYNNTLTQADAFAWFSEHATDAGDKVRIVDGNVRIIIKNASVGDFSIEHFAGSDTHGNYDAWLLG</sequence>
<accession>A0A2R8BCR4</accession>
<dbReference type="AlphaFoldDB" id="A0A2R8BCR4"/>
<dbReference type="Gene3D" id="2.150.10.10">
    <property type="entry name" value="Serralysin-like metalloprotease, C-terminal"/>
    <property type="match status" value="2"/>
</dbReference>
<dbReference type="Proteomes" id="UP000244880">
    <property type="component" value="Unassembled WGS sequence"/>
</dbReference>
<proteinExistence type="predicted"/>
<dbReference type="Pfam" id="PF00353">
    <property type="entry name" value="HemolysinCabind"/>
    <property type="match status" value="2"/>
</dbReference>
<dbReference type="PANTHER" id="PTHR38340">
    <property type="entry name" value="S-LAYER PROTEIN"/>
    <property type="match status" value="1"/>
</dbReference>
<dbReference type="SUPFAM" id="SSF51120">
    <property type="entry name" value="beta-Roll"/>
    <property type="match status" value="1"/>
</dbReference>
<name>A0A2R8BCR4_9RHOB</name>
<dbReference type="PRINTS" id="PR00313">
    <property type="entry name" value="CABNDNGRPT"/>
</dbReference>
<dbReference type="EMBL" id="OMOR01000001">
    <property type="protein sequence ID" value="SPH20738.1"/>
    <property type="molecule type" value="Genomic_DNA"/>
</dbReference>
<dbReference type="PROSITE" id="PS00330">
    <property type="entry name" value="HEMOLYSIN_CALCIUM"/>
    <property type="match status" value="1"/>
</dbReference>
<reference evidence="3 4" key="1">
    <citation type="submission" date="2018-03" db="EMBL/GenBank/DDBJ databases">
        <authorList>
            <person name="Keele B.F."/>
        </authorList>
    </citation>
    <scope>NUCLEOTIDE SEQUENCE [LARGE SCALE GENOMIC DNA]</scope>
    <source>
        <strain evidence="3 4">CECT 8599</strain>
    </source>
</reference>
<dbReference type="GO" id="GO:0005576">
    <property type="term" value="C:extracellular region"/>
    <property type="evidence" value="ECO:0007669"/>
    <property type="project" value="UniProtKB-SubCell"/>
</dbReference>
<keyword evidence="4" id="KW-1185">Reference proteome</keyword>
<dbReference type="OrthoDB" id="7652419at2"/>
<organism evidence="3 4">
    <name type="scientific">Ascidiaceihabitans donghaensis</name>
    <dbReference type="NCBI Taxonomy" id="1510460"/>
    <lineage>
        <taxon>Bacteria</taxon>
        <taxon>Pseudomonadati</taxon>
        <taxon>Pseudomonadota</taxon>
        <taxon>Alphaproteobacteria</taxon>
        <taxon>Rhodobacterales</taxon>
        <taxon>Paracoccaceae</taxon>
        <taxon>Ascidiaceihabitans</taxon>
    </lineage>
</organism>
<comment type="subcellular location">
    <subcellularLocation>
        <location evidence="1">Secreted</location>
    </subcellularLocation>
</comment>
<dbReference type="InterPro" id="IPR011049">
    <property type="entry name" value="Serralysin-like_metalloprot_C"/>
</dbReference>
<dbReference type="GO" id="GO:0005509">
    <property type="term" value="F:calcium ion binding"/>
    <property type="evidence" value="ECO:0007669"/>
    <property type="project" value="InterPro"/>
</dbReference>
<evidence type="ECO:0000256" key="2">
    <source>
        <dbReference type="ARBA" id="ARBA00022525"/>
    </source>
</evidence>